<feature type="binding site" evidence="5">
    <location>
        <position position="90"/>
    </location>
    <ligand>
        <name>S-adenosyl-L-methionine</name>
        <dbReference type="ChEBI" id="CHEBI:59789"/>
    </ligand>
</feature>
<dbReference type="InterPro" id="IPR029063">
    <property type="entry name" value="SAM-dependent_MTases_sf"/>
</dbReference>
<comment type="pathway">
    <text evidence="5">Cofactor biosynthesis; ubiquinone biosynthesis.</text>
</comment>
<protein>
    <recommendedName>
        <fullName evidence="5">Ubiquinone biosynthesis O-methyltransferase</fullName>
    </recommendedName>
    <alternativeName>
        <fullName evidence="5">2-polyprenyl-6-hydroxyphenol methylase</fullName>
        <ecNumber evidence="5">2.1.1.222</ecNumber>
    </alternativeName>
    <alternativeName>
        <fullName evidence="5">3-demethylubiquinone 3-O-methyltransferase</fullName>
        <ecNumber evidence="5">2.1.1.64</ecNumber>
    </alternativeName>
</protein>
<dbReference type="PANTHER" id="PTHR43464:SF19">
    <property type="entry name" value="UBIQUINONE BIOSYNTHESIS O-METHYLTRANSFERASE, MITOCHONDRIAL"/>
    <property type="match status" value="1"/>
</dbReference>
<dbReference type="EMBL" id="JACHNZ010000005">
    <property type="protein sequence ID" value="MBB4631042.1"/>
    <property type="molecule type" value="Genomic_DNA"/>
</dbReference>
<keyword evidence="6" id="KW-0830">Ubiquinone</keyword>
<feature type="binding site" evidence="5">
    <location>
        <position position="69"/>
    </location>
    <ligand>
        <name>S-adenosyl-L-methionine</name>
        <dbReference type="ChEBI" id="CHEBI:59789"/>
    </ligand>
</feature>
<accession>A0A7W7F600</accession>
<sequence length="243" mass="26301">MTTSTIDPAQARLFDSIAHEWWDADGSSGPLHKVNPVRLAFIREQALSHFGRDSRDRAWLSGLDVLDIGCGGGILAEPLARLGGRVTAIDAAAEAIAVAKAHAADAGLDIDYRQSSVEALAEGAGRFDLITCMEVVEHVADVPVFLRGIARLLKPAGLLVFSTPNRTALSYGTLIVGAEWVLRFIPRGTHDWNRFLTPEELTAALETAELKVTETRGIGFRPSRGFELSDDRRINYIGAAVRA</sequence>
<gene>
    <name evidence="5" type="primary">ubiG</name>
    <name evidence="6" type="ORF">GGQ98_000649</name>
</gene>
<dbReference type="GO" id="GO:0102208">
    <property type="term" value="F:2-polyprenyl-6-hydroxyphenol methylase activity"/>
    <property type="evidence" value="ECO:0007669"/>
    <property type="project" value="UniProtKB-EC"/>
</dbReference>
<comment type="caution">
    <text evidence="6">The sequence shown here is derived from an EMBL/GenBank/DDBJ whole genome shotgun (WGS) entry which is preliminary data.</text>
</comment>
<dbReference type="EC" id="2.1.1.222" evidence="5"/>
<evidence type="ECO:0000313" key="6">
    <source>
        <dbReference type="EMBL" id="MBB4631042.1"/>
    </source>
</evidence>
<dbReference type="Pfam" id="PF13489">
    <property type="entry name" value="Methyltransf_23"/>
    <property type="match status" value="1"/>
</dbReference>
<proteinExistence type="inferred from homology"/>
<evidence type="ECO:0000256" key="4">
    <source>
        <dbReference type="ARBA" id="ARBA00022691"/>
    </source>
</evidence>
<comment type="catalytic activity">
    <reaction evidence="5">
        <text>a 3-demethylubiquinol + S-adenosyl-L-methionine = a ubiquinol + S-adenosyl-L-homocysteine + H(+)</text>
        <dbReference type="Rhea" id="RHEA:44380"/>
        <dbReference type="Rhea" id="RHEA-COMP:9566"/>
        <dbReference type="Rhea" id="RHEA-COMP:10914"/>
        <dbReference type="ChEBI" id="CHEBI:15378"/>
        <dbReference type="ChEBI" id="CHEBI:17976"/>
        <dbReference type="ChEBI" id="CHEBI:57856"/>
        <dbReference type="ChEBI" id="CHEBI:59789"/>
        <dbReference type="ChEBI" id="CHEBI:84422"/>
        <dbReference type="EC" id="2.1.1.64"/>
    </reaction>
</comment>
<keyword evidence="1 5" id="KW-0489">Methyltransferase</keyword>
<dbReference type="Proteomes" id="UP000566324">
    <property type="component" value="Unassembled WGS sequence"/>
</dbReference>
<dbReference type="GO" id="GO:0061542">
    <property type="term" value="F:3-demethylubiquinol 3-O-methyltransferase activity"/>
    <property type="evidence" value="ECO:0007669"/>
    <property type="project" value="UniProtKB-UniRule"/>
</dbReference>
<dbReference type="NCBIfam" id="TIGR01983">
    <property type="entry name" value="UbiG"/>
    <property type="match status" value="1"/>
</dbReference>
<feature type="binding site" evidence="5">
    <location>
        <position position="133"/>
    </location>
    <ligand>
        <name>S-adenosyl-L-methionine</name>
        <dbReference type="ChEBI" id="CHEBI:59789"/>
    </ligand>
</feature>
<reference evidence="6 7" key="1">
    <citation type="submission" date="2020-08" db="EMBL/GenBank/DDBJ databases">
        <title>Genomic Encyclopedia of Type Strains, Phase IV (KMG-IV): sequencing the most valuable type-strain genomes for metagenomic binning, comparative biology and taxonomic classification.</title>
        <authorList>
            <person name="Goeker M."/>
        </authorList>
    </citation>
    <scope>NUCLEOTIDE SEQUENCE [LARGE SCALE GENOMIC DNA]</scope>
    <source>
        <strain evidence="6 7">DSM 17328</strain>
    </source>
</reference>
<comment type="similarity">
    <text evidence="5">Belongs to the methyltransferase superfamily. UbiG/COQ3 family.</text>
</comment>
<keyword evidence="2 5" id="KW-0808">Transferase</keyword>
<keyword evidence="3 5" id="KW-0831">Ubiquinone biosynthesis</keyword>
<evidence type="ECO:0000256" key="2">
    <source>
        <dbReference type="ARBA" id="ARBA00022679"/>
    </source>
</evidence>
<dbReference type="PANTHER" id="PTHR43464">
    <property type="entry name" value="METHYLTRANSFERASE"/>
    <property type="match status" value="1"/>
</dbReference>
<name>A0A7W7F600_9SPHN</name>
<dbReference type="InterPro" id="IPR010233">
    <property type="entry name" value="UbiG_MeTrfase"/>
</dbReference>
<dbReference type="EC" id="2.1.1.64" evidence="5"/>
<dbReference type="RefSeq" id="WP_184065037.1">
    <property type="nucleotide sequence ID" value="NZ_JACHNZ010000005.1"/>
</dbReference>
<comment type="function">
    <text evidence="5">O-methyltransferase that catalyzes the 2 O-methylation steps in the ubiquinone biosynthetic pathway.</text>
</comment>
<dbReference type="SUPFAM" id="SSF53335">
    <property type="entry name" value="S-adenosyl-L-methionine-dependent methyltransferases"/>
    <property type="match status" value="1"/>
</dbReference>
<evidence type="ECO:0000256" key="5">
    <source>
        <dbReference type="HAMAP-Rule" id="MF_00472"/>
    </source>
</evidence>
<dbReference type="CDD" id="cd02440">
    <property type="entry name" value="AdoMet_MTases"/>
    <property type="match status" value="1"/>
</dbReference>
<keyword evidence="7" id="KW-1185">Reference proteome</keyword>
<keyword evidence="4 5" id="KW-0949">S-adenosyl-L-methionine</keyword>
<dbReference type="GO" id="GO:0032259">
    <property type="term" value="P:methylation"/>
    <property type="evidence" value="ECO:0007669"/>
    <property type="project" value="UniProtKB-KW"/>
</dbReference>
<dbReference type="GO" id="GO:0010420">
    <property type="term" value="F:polyprenyldihydroxybenzoate methyltransferase activity"/>
    <property type="evidence" value="ECO:0007669"/>
    <property type="project" value="InterPro"/>
</dbReference>
<dbReference type="Gene3D" id="3.40.50.150">
    <property type="entry name" value="Vaccinia Virus protein VP39"/>
    <property type="match status" value="1"/>
</dbReference>
<dbReference type="UniPathway" id="UPA00232"/>
<dbReference type="HAMAP" id="MF_00472">
    <property type="entry name" value="UbiG"/>
    <property type="match status" value="1"/>
</dbReference>
<organism evidence="6 7">
    <name type="scientific">Sphingosinicella soli</name>
    <dbReference type="NCBI Taxonomy" id="333708"/>
    <lineage>
        <taxon>Bacteria</taxon>
        <taxon>Pseudomonadati</taxon>
        <taxon>Pseudomonadota</taxon>
        <taxon>Alphaproteobacteria</taxon>
        <taxon>Sphingomonadales</taxon>
        <taxon>Sphingosinicellaceae</taxon>
        <taxon>Sphingosinicella</taxon>
    </lineage>
</organism>
<evidence type="ECO:0000256" key="3">
    <source>
        <dbReference type="ARBA" id="ARBA00022688"/>
    </source>
</evidence>
<evidence type="ECO:0000313" key="7">
    <source>
        <dbReference type="Proteomes" id="UP000566324"/>
    </source>
</evidence>
<comment type="catalytic activity">
    <reaction evidence="5">
        <text>a 3-(all-trans-polyprenyl)benzene-1,2-diol + S-adenosyl-L-methionine = a 2-methoxy-6-(all-trans-polyprenyl)phenol + S-adenosyl-L-homocysteine + H(+)</text>
        <dbReference type="Rhea" id="RHEA:31411"/>
        <dbReference type="Rhea" id="RHEA-COMP:9550"/>
        <dbReference type="Rhea" id="RHEA-COMP:9551"/>
        <dbReference type="ChEBI" id="CHEBI:15378"/>
        <dbReference type="ChEBI" id="CHEBI:57856"/>
        <dbReference type="ChEBI" id="CHEBI:59789"/>
        <dbReference type="ChEBI" id="CHEBI:62729"/>
        <dbReference type="ChEBI" id="CHEBI:62731"/>
        <dbReference type="EC" id="2.1.1.222"/>
    </reaction>
</comment>
<evidence type="ECO:0000256" key="1">
    <source>
        <dbReference type="ARBA" id="ARBA00022603"/>
    </source>
</evidence>
<feature type="binding site" evidence="5">
    <location>
        <position position="38"/>
    </location>
    <ligand>
        <name>S-adenosyl-L-methionine</name>
        <dbReference type="ChEBI" id="CHEBI:59789"/>
    </ligand>
</feature>
<dbReference type="AlphaFoldDB" id="A0A7W7F600"/>